<dbReference type="AlphaFoldDB" id="A0A7W3TBX7"/>
<evidence type="ECO:0000313" key="3">
    <source>
        <dbReference type="EMBL" id="MBB0243938.1"/>
    </source>
</evidence>
<keyword evidence="4" id="KW-1185">Reference proteome</keyword>
<sequence length="377" mass="40232">MSATRPFASRISTAAPAPRPSRPDRPVIRTSRRALLAALALSVVAVGCGTATGDDGGSGGDGNLTTLRYQGSSGAVTPAELAEDLGYLEGIELEWVGNTISGPQDIQATASGEIDFGGAFNGAVIKLAAANASITAVIGYYGVDRDAYHGYYVLEDSPIREADDLIGAKVAMNTLGAHAEAMLDIHLGREGLSADEAADVERLVLPPVNTEQALRQGQIEVAVLGGILRDKAKEQGGIRELFNDHDLLGDFSAGSYVFTDEFIERHPETVRAFVTGVGRAIEWSRTTPREEVIARMTDIVERRDRDESPDALRYWKSYGVAGTGGLIDEGEFDLWIDWLAERGEIEAGSIGAADLFTNEFNNAGDAPADTETEETDR</sequence>
<name>A0A7W3TBX7_9ACTN</name>
<dbReference type="InterPro" id="IPR015168">
    <property type="entry name" value="SsuA/THI5"/>
</dbReference>
<dbReference type="EMBL" id="VKHT01000146">
    <property type="protein sequence ID" value="MBB0243938.1"/>
    <property type="molecule type" value="Genomic_DNA"/>
</dbReference>
<evidence type="ECO:0000313" key="4">
    <source>
        <dbReference type="Proteomes" id="UP000538929"/>
    </source>
</evidence>
<dbReference type="RefSeq" id="WP_182605599.1">
    <property type="nucleotide sequence ID" value="NZ_VKHT01000146.1"/>
</dbReference>
<evidence type="ECO:0000256" key="1">
    <source>
        <dbReference type="SAM" id="MobiDB-lite"/>
    </source>
</evidence>
<protein>
    <submittedName>
        <fullName evidence="3">ABC transporter substrate-binding protein</fullName>
    </submittedName>
</protein>
<comment type="caution">
    <text evidence="3">The sequence shown here is derived from an EMBL/GenBank/DDBJ whole genome shotgun (WGS) entry which is preliminary data.</text>
</comment>
<dbReference type="SUPFAM" id="SSF53850">
    <property type="entry name" value="Periplasmic binding protein-like II"/>
    <property type="match status" value="1"/>
</dbReference>
<dbReference type="Gene3D" id="3.40.190.10">
    <property type="entry name" value="Periplasmic binding protein-like II"/>
    <property type="match status" value="2"/>
</dbReference>
<feature type="domain" description="SsuA/THI5-like" evidence="2">
    <location>
        <begin position="78"/>
        <end position="290"/>
    </location>
</feature>
<dbReference type="PANTHER" id="PTHR30024">
    <property type="entry name" value="ALIPHATIC SULFONATES-BINDING PROTEIN-RELATED"/>
    <property type="match status" value="1"/>
</dbReference>
<reference evidence="4" key="1">
    <citation type="submission" date="2019-10" db="EMBL/GenBank/DDBJ databases">
        <title>Streptomyces sp. nov., a novel actinobacterium isolated from alkaline environment.</title>
        <authorList>
            <person name="Golinska P."/>
        </authorList>
    </citation>
    <scope>NUCLEOTIDE SEQUENCE [LARGE SCALE GENOMIC DNA]</scope>
    <source>
        <strain evidence="4">DSM 42118</strain>
    </source>
</reference>
<feature type="region of interest" description="Disordered" evidence="1">
    <location>
        <begin position="1"/>
        <end position="26"/>
    </location>
</feature>
<proteinExistence type="predicted"/>
<accession>A0A7W3TBX7</accession>
<dbReference type="Proteomes" id="UP000538929">
    <property type="component" value="Unassembled WGS sequence"/>
</dbReference>
<evidence type="ECO:0000259" key="2">
    <source>
        <dbReference type="Pfam" id="PF09084"/>
    </source>
</evidence>
<organism evidence="3 4">
    <name type="scientific">Streptomyces alkaliphilus</name>
    <dbReference type="NCBI Taxonomy" id="1472722"/>
    <lineage>
        <taxon>Bacteria</taxon>
        <taxon>Bacillati</taxon>
        <taxon>Actinomycetota</taxon>
        <taxon>Actinomycetes</taxon>
        <taxon>Kitasatosporales</taxon>
        <taxon>Streptomycetaceae</taxon>
        <taxon>Streptomyces</taxon>
    </lineage>
</organism>
<dbReference type="PANTHER" id="PTHR30024:SF42">
    <property type="entry name" value="ALIPHATIC SULFONATES-BINDING PROTEIN-RELATED"/>
    <property type="match status" value="1"/>
</dbReference>
<dbReference type="Pfam" id="PF09084">
    <property type="entry name" value="NMT1"/>
    <property type="match status" value="1"/>
</dbReference>
<gene>
    <name evidence="3" type="ORF">FNQ90_07415</name>
</gene>